<dbReference type="Gene3D" id="3.30.450.330">
    <property type="match status" value="1"/>
</dbReference>
<evidence type="ECO:0000256" key="4">
    <source>
        <dbReference type="SAM" id="MobiDB-lite"/>
    </source>
</evidence>
<proteinExistence type="inferred from homology"/>
<feature type="domain" description="PASTA" evidence="5">
    <location>
        <begin position="611"/>
        <end position="671"/>
    </location>
</feature>
<dbReference type="EMBL" id="JACJVQ010000017">
    <property type="protein sequence ID" value="MBB6636301.1"/>
    <property type="molecule type" value="Genomic_DNA"/>
</dbReference>
<dbReference type="InterPro" id="IPR050515">
    <property type="entry name" value="Beta-lactam/transpept"/>
</dbReference>
<dbReference type="Pfam" id="PF03793">
    <property type="entry name" value="PASTA"/>
    <property type="match status" value="1"/>
</dbReference>
<comment type="caution">
    <text evidence="6">The sequence shown here is derived from an EMBL/GenBank/DDBJ whole genome shotgun (WGS) entry which is preliminary data.</text>
</comment>
<comment type="subcellular location">
    <subcellularLocation>
        <location evidence="1">Membrane</location>
    </subcellularLocation>
</comment>
<feature type="compositionally biased region" description="Low complexity" evidence="4">
    <location>
        <begin position="764"/>
        <end position="785"/>
    </location>
</feature>
<evidence type="ECO:0000256" key="1">
    <source>
        <dbReference type="ARBA" id="ARBA00004370"/>
    </source>
</evidence>
<evidence type="ECO:0000313" key="7">
    <source>
        <dbReference type="Proteomes" id="UP000535838"/>
    </source>
</evidence>
<dbReference type="Gene3D" id="3.40.710.10">
    <property type="entry name" value="DD-peptidase/beta-lactamase superfamily"/>
    <property type="match status" value="1"/>
</dbReference>
<gene>
    <name evidence="6" type="ORF">H7B67_19430</name>
</gene>
<dbReference type="AlphaFoldDB" id="A0A841T593"/>
<dbReference type="GO" id="GO:0008658">
    <property type="term" value="F:penicillin binding"/>
    <property type="evidence" value="ECO:0007669"/>
    <property type="project" value="InterPro"/>
</dbReference>
<dbReference type="Gene3D" id="3.30.10.20">
    <property type="match status" value="1"/>
</dbReference>
<dbReference type="GO" id="GO:0071555">
    <property type="term" value="P:cell wall organization"/>
    <property type="evidence" value="ECO:0007669"/>
    <property type="project" value="TreeGrafter"/>
</dbReference>
<organism evidence="6 7">
    <name type="scientific">Cohnella thailandensis</name>
    <dbReference type="NCBI Taxonomy" id="557557"/>
    <lineage>
        <taxon>Bacteria</taxon>
        <taxon>Bacillati</taxon>
        <taxon>Bacillota</taxon>
        <taxon>Bacilli</taxon>
        <taxon>Bacillales</taxon>
        <taxon>Paenibacillaceae</taxon>
        <taxon>Cohnella</taxon>
    </lineage>
</organism>
<dbReference type="PANTHER" id="PTHR30627:SF26">
    <property type="entry name" value="PENICILLIN-BINDING PROTEIN 2B"/>
    <property type="match status" value="1"/>
</dbReference>
<sequence>MTKRIKLRTLLLGGFITLLFVGLVFRIYWVTVGPKGEFWLNQAKQTWITSKPLPQERGTISDRNGVVLAADAAAYTLAVSPKVLNELEESHPSWRLIDQIVSKFHLVLDKDESEIRAAIGAKKEDGTYYDQREIRPEGWKMDKAVADRLMAFREEMRKLTGQNDVGIYFNEEKKRYYPGGALASQILGYENKDGEAIMGLEKTLDEQLRGEAGHITYEKDGIRTQLADGVVDVKQAVDGKDVTLTLDRDIQFYMEEALEEAYKKYNPVSITAIAADPKTMDILGMVSLPDFDPNNYWDYSNNLAAFKNNAVQSVYEPGSTFKIMTLAAAVQEGKFNPNATYKSGSISISKKDKPIHDHNYSGWGTITYLEGLKRSSNVAFVKLGYEMLGKEKFAQYINDFGFGAKTGIDLPGEVLGQTKITWNRDYASATFGQFVTVTPIQQVAAVAAVANGGKLMQPHIVKSIADPKTGEKTVTEPKMIRQVISESTSKQVGEYLEQVVSDTEIGTGRNAYIPGYKIAGKTGTAQVVVNGKYAEDKYVVSFIGYAPVEDPKIVLYVLVDQPDIPLAGGSSVAAPIFKQIMEQALRHLGIQPDLDEEETKGKEGEDEEVVAEVTKAVPDVTGMTVAQAVSELANVSFNTETLGKGEKVLQQLPKANSVIPSSQRVYLVTEKSVNSVPSLKGMSLRDSLEMCTLLGAKCLTSGEGYVVAQTSGKANGQLVLTLAFAAPGQEEAALRELAAKNQESGAGDGDSGSGSESDSDSEAASDAGGDSEASDGSGESSSGDG</sequence>
<evidence type="ECO:0000313" key="6">
    <source>
        <dbReference type="EMBL" id="MBB6636301.1"/>
    </source>
</evidence>
<keyword evidence="7" id="KW-1185">Reference proteome</keyword>
<dbReference type="CDD" id="cd06576">
    <property type="entry name" value="PASTA_Pbp2x-like_1"/>
    <property type="match status" value="1"/>
</dbReference>
<dbReference type="Proteomes" id="UP000535838">
    <property type="component" value="Unassembled WGS sequence"/>
</dbReference>
<dbReference type="PROSITE" id="PS51178">
    <property type="entry name" value="PASTA"/>
    <property type="match status" value="1"/>
</dbReference>
<dbReference type="InterPro" id="IPR036138">
    <property type="entry name" value="PBP_dimer_sf"/>
</dbReference>
<dbReference type="SMART" id="SM00740">
    <property type="entry name" value="PASTA"/>
    <property type="match status" value="1"/>
</dbReference>
<dbReference type="RefSeq" id="WP_185121514.1">
    <property type="nucleotide sequence ID" value="NZ_JACJVQ010000017.1"/>
</dbReference>
<dbReference type="GO" id="GO:0005886">
    <property type="term" value="C:plasma membrane"/>
    <property type="evidence" value="ECO:0007669"/>
    <property type="project" value="TreeGrafter"/>
</dbReference>
<evidence type="ECO:0000259" key="5">
    <source>
        <dbReference type="PROSITE" id="PS51178"/>
    </source>
</evidence>
<reference evidence="6 7" key="1">
    <citation type="submission" date="2020-08" db="EMBL/GenBank/DDBJ databases">
        <title>Cohnella phylogeny.</title>
        <authorList>
            <person name="Dunlap C."/>
        </authorList>
    </citation>
    <scope>NUCLEOTIDE SEQUENCE [LARGE SCALE GENOMIC DNA]</scope>
    <source>
        <strain evidence="6 7">DSM 25241</strain>
    </source>
</reference>
<protein>
    <submittedName>
        <fullName evidence="6">PASTA domain-containing protein</fullName>
    </submittedName>
</protein>
<dbReference type="Pfam" id="PF00905">
    <property type="entry name" value="Transpeptidase"/>
    <property type="match status" value="1"/>
</dbReference>
<evidence type="ECO:0000256" key="2">
    <source>
        <dbReference type="ARBA" id="ARBA00007171"/>
    </source>
</evidence>
<keyword evidence="3" id="KW-0472">Membrane</keyword>
<evidence type="ECO:0000256" key="3">
    <source>
        <dbReference type="ARBA" id="ARBA00023136"/>
    </source>
</evidence>
<accession>A0A841T593</accession>
<feature type="region of interest" description="Disordered" evidence="4">
    <location>
        <begin position="736"/>
        <end position="785"/>
    </location>
</feature>
<dbReference type="Gene3D" id="3.90.1310.10">
    <property type="entry name" value="Penicillin-binding protein 2a (Domain 2)"/>
    <property type="match status" value="1"/>
</dbReference>
<dbReference type="SUPFAM" id="SSF56601">
    <property type="entry name" value="beta-lactamase/transpeptidase-like"/>
    <property type="match status" value="1"/>
</dbReference>
<comment type="similarity">
    <text evidence="2">Belongs to the transpeptidase family.</text>
</comment>
<dbReference type="InterPro" id="IPR012338">
    <property type="entry name" value="Beta-lactam/transpept-like"/>
</dbReference>
<dbReference type="InterPro" id="IPR005543">
    <property type="entry name" value="PASTA_dom"/>
</dbReference>
<dbReference type="Pfam" id="PF03717">
    <property type="entry name" value="PBP_dimer"/>
    <property type="match status" value="1"/>
</dbReference>
<name>A0A841T593_9BACL</name>
<dbReference type="InterPro" id="IPR005311">
    <property type="entry name" value="PBP_dimer"/>
</dbReference>
<dbReference type="SUPFAM" id="SSF56519">
    <property type="entry name" value="Penicillin binding protein dimerisation domain"/>
    <property type="match status" value="1"/>
</dbReference>
<dbReference type="PANTHER" id="PTHR30627">
    <property type="entry name" value="PEPTIDOGLYCAN D,D-TRANSPEPTIDASE"/>
    <property type="match status" value="1"/>
</dbReference>
<dbReference type="SUPFAM" id="SSF54184">
    <property type="entry name" value="Penicillin-binding protein 2x (pbp-2x), c-terminal domain"/>
    <property type="match status" value="1"/>
</dbReference>
<dbReference type="InterPro" id="IPR001460">
    <property type="entry name" value="PCN-bd_Tpept"/>
</dbReference>